<evidence type="ECO:0000313" key="2">
    <source>
        <dbReference type="Proteomes" id="UP001150603"/>
    </source>
</evidence>
<keyword evidence="2" id="KW-1185">Reference proteome</keyword>
<proteinExistence type="predicted"/>
<comment type="caution">
    <text evidence="1">The sequence shown here is derived from an EMBL/GenBank/DDBJ whole genome shotgun (WGS) entry which is preliminary data.</text>
</comment>
<dbReference type="Proteomes" id="UP001150603">
    <property type="component" value="Unassembled WGS sequence"/>
</dbReference>
<dbReference type="EMBL" id="JANBPW010004443">
    <property type="protein sequence ID" value="KAJ1934920.1"/>
    <property type="molecule type" value="Genomic_DNA"/>
</dbReference>
<protein>
    <submittedName>
        <fullName evidence="1">Uncharacterized protein</fullName>
    </submittedName>
</protein>
<gene>
    <name evidence="1" type="ORF">FBU59_005538</name>
</gene>
<name>A0ACC1J2I6_9FUNG</name>
<accession>A0ACC1J2I6</accession>
<sequence>MDLPRPTGLSVPTFTGSPQEDVNDFIRGIKDYFLINRTDSDLCPLILGNQLKKAARKWYLAMYPTNGTPAEVILEALRTRFTNEVRKNQLRDELAKLTQKKSVEEYANSFQDLVNRIGDPSTASQTRQFVRGLKENIRGQVALTRPVTLNAAIENSAWAESTDKTLKTPNPMSTAPRKILQQITPTPAMPCTSVPCPVNPNPAMPRISVPHPETLNPIPAIPCISVPCPVNPNPAMPRTSVPRPETLNQTPATPRTSVPRPETLNQTPVTLRTSVPRPETLNQTPVTLRTSVPRPETLNQTLSP</sequence>
<organism evidence="1 2">
    <name type="scientific">Linderina macrospora</name>
    <dbReference type="NCBI Taxonomy" id="4868"/>
    <lineage>
        <taxon>Eukaryota</taxon>
        <taxon>Fungi</taxon>
        <taxon>Fungi incertae sedis</taxon>
        <taxon>Zoopagomycota</taxon>
        <taxon>Kickxellomycotina</taxon>
        <taxon>Kickxellomycetes</taxon>
        <taxon>Kickxellales</taxon>
        <taxon>Kickxellaceae</taxon>
        <taxon>Linderina</taxon>
    </lineage>
</organism>
<reference evidence="1" key="1">
    <citation type="submission" date="2022-07" db="EMBL/GenBank/DDBJ databases">
        <title>Phylogenomic reconstructions and comparative analyses of Kickxellomycotina fungi.</title>
        <authorList>
            <person name="Reynolds N.K."/>
            <person name="Stajich J.E."/>
            <person name="Barry K."/>
            <person name="Grigoriev I.V."/>
            <person name="Crous P."/>
            <person name="Smith M.E."/>
        </authorList>
    </citation>
    <scope>NUCLEOTIDE SEQUENCE</scope>
    <source>
        <strain evidence="1">NRRL 5244</strain>
    </source>
</reference>
<evidence type="ECO:0000313" key="1">
    <source>
        <dbReference type="EMBL" id="KAJ1934920.1"/>
    </source>
</evidence>
<feature type="non-terminal residue" evidence="1">
    <location>
        <position position="304"/>
    </location>
</feature>